<name>A0A9D4Z261_CHLVU</name>
<feature type="chain" id="PRO_5039183115" description="SOUL heme-binding protein" evidence="2">
    <location>
        <begin position="20"/>
        <end position="232"/>
    </location>
</feature>
<dbReference type="EMBL" id="SIDB01000001">
    <property type="protein sequence ID" value="KAI3438262.1"/>
    <property type="molecule type" value="Genomic_DNA"/>
</dbReference>
<dbReference type="InterPro" id="IPR006917">
    <property type="entry name" value="SOUL_heme-bd"/>
</dbReference>
<dbReference type="InterPro" id="IPR011256">
    <property type="entry name" value="Reg_factor_effector_dom_sf"/>
</dbReference>
<dbReference type="Pfam" id="PF04832">
    <property type="entry name" value="SOUL"/>
    <property type="match status" value="1"/>
</dbReference>
<dbReference type="Gene3D" id="3.20.80.10">
    <property type="entry name" value="Regulatory factor, effector binding domain"/>
    <property type="match status" value="1"/>
</dbReference>
<evidence type="ECO:0000256" key="1">
    <source>
        <dbReference type="ARBA" id="ARBA00009817"/>
    </source>
</evidence>
<gene>
    <name evidence="3" type="ORF">D9Q98_000698</name>
</gene>
<evidence type="ECO:0000256" key="2">
    <source>
        <dbReference type="SAM" id="SignalP"/>
    </source>
</evidence>
<reference evidence="3" key="2">
    <citation type="submission" date="2020-11" db="EMBL/GenBank/DDBJ databases">
        <authorList>
            <person name="Cecchin M."/>
            <person name="Marcolungo L."/>
            <person name="Rossato M."/>
            <person name="Girolomoni L."/>
            <person name="Cosentino E."/>
            <person name="Cuine S."/>
            <person name="Li-Beisson Y."/>
            <person name="Delledonne M."/>
            <person name="Ballottari M."/>
        </authorList>
    </citation>
    <scope>NUCLEOTIDE SEQUENCE</scope>
    <source>
        <strain evidence="3">211/11P</strain>
        <tissue evidence="3">Whole cell</tissue>
    </source>
</reference>
<keyword evidence="2" id="KW-0732">Signal</keyword>
<proteinExistence type="inferred from homology"/>
<dbReference type="AlphaFoldDB" id="A0A9D4Z261"/>
<feature type="signal peptide" evidence="2">
    <location>
        <begin position="1"/>
        <end position="19"/>
    </location>
</feature>
<accession>A0A9D4Z261</accession>
<evidence type="ECO:0000313" key="3">
    <source>
        <dbReference type="EMBL" id="KAI3438262.1"/>
    </source>
</evidence>
<organism evidence="3 4">
    <name type="scientific">Chlorella vulgaris</name>
    <name type="common">Green alga</name>
    <dbReference type="NCBI Taxonomy" id="3077"/>
    <lineage>
        <taxon>Eukaryota</taxon>
        <taxon>Viridiplantae</taxon>
        <taxon>Chlorophyta</taxon>
        <taxon>core chlorophytes</taxon>
        <taxon>Trebouxiophyceae</taxon>
        <taxon>Chlorellales</taxon>
        <taxon>Chlorellaceae</taxon>
        <taxon>Chlorella clade</taxon>
        <taxon>Chlorella</taxon>
    </lineage>
</organism>
<dbReference type="PANTHER" id="PTHR11220:SF1">
    <property type="entry name" value="HEME-BINDING PROTEIN 2"/>
    <property type="match status" value="1"/>
</dbReference>
<comment type="caution">
    <text evidence="3">The sequence shown here is derived from an EMBL/GenBank/DDBJ whole genome shotgun (WGS) entry which is preliminary data.</text>
</comment>
<evidence type="ECO:0008006" key="5">
    <source>
        <dbReference type="Google" id="ProtNLM"/>
    </source>
</evidence>
<comment type="similarity">
    <text evidence="1">Belongs to the HEBP family.</text>
</comment>
<keyword evidence="4" id="KW-1185">Reference proteome</keyword>
<protein>
    <recommendedName>
        <fullName evidence="5">SOUL heme-binding protein</fullName>
    </recommendedName>
</protein>
<reference evidence="3" key="1">
    <citation type="journal article" date="2019" name="Plant J.">
        <title>Chlorella vulgaris genome assembly and annotation reveals the molecular basis for metabolic acclimation to high light conditions.</title>
        <authorList>
            <person name="Cecchin M."/>
            <person name="Marcolungo L."/>
            <person name="Rossato M."/>
            <person name="Girolomoni L."/>
            <person name="Cosentino E."/>
            <person name="Cuine S."/>
            <person name="Li-Beisson Y."/>
            <person name="Delledonne M."/>
            <person name="Ballottari M."/>
        </authorList>
    </citation>
    <scope>NUCLEOTIDE SEQUENCE</scope>
    <source>
        <strain evidence="3">211/11P</strain>
    </source>
</reference>
<dbReference type="OrthoDB" id="509787at2759"/>
<dbReference type="FunFam" id="3.20.80.10:FF:000002">
    <property type="entry name" value="Heme-binding protein 2"/>
    <property type="match status" value="1"/>
</dbReference>
<dbReference type="Proteomes" id="UP001055712">
    <property type="component" value="Unassembled WGS sequence"/>
</dbReference>
<sequence>MRLTCLLLLACCLAQAAHAVRVIKPTADELAIDHTAEKWKRPDFCGKMDCPRFTTKEHTDNWDVREYDAAKWVVTNVTGSKFEIAYTKGVSKLLKYFKGTNDKEEKMDITTPTLAEVKLSKQGGESKDKDYSFSLWLPEQFQTDTPQPTDSDVKVVDFPKTTVYVRVFGGFATEGTVMTETRSLQDMLDEDGRDYGEDVAWAAVYDPPQKLLRRHNEIHVPYAAKKSVVQDS</sequence>
<dbReference type="SUPFAM" id="SSF55136">
    <property type="entry name" value="Probable bacterial effector-binding domain"/>
    <property type="match status" value="1"/>
</dbReference>
<dbReference type="PANTHER" id="PTHR11220">
    <property type="entry name" value="HEME-BINDING PROTEIN-RELATED"/>
    <property type="match status" value="1"/>
</dbReference>
<evidence type="ECO:0000313" key="4">
    <source>
        <dbReference type="Proteomes" id="UP001055712"/>
    </source>
</evidence>